<dbReference type="Proteomes" id="UP000077066">
    <property type="component" value="Unassembled WGS sequence"/>
</dbReference>
<evidence type="ECO:0000313" key="2">
    <source>
        <dbReference type="Proteomes" id="UP000077066"/>
    </source>
</evidence>
<evidence type="ECO:0008006" key="3">
    <source>
        <dbReference type="Google" id="ProtNLM"/>
    </source>
</evidence>
<dbReference type="PANTHER" id="PTHR37029">
    <property type="entry name" value="SSR1768 PROTEIN"/>
    <property type="match status" value="1"/>
</dbReference>
<dbReference type="STRING" id="55758.MBFIL_13820"/>
<organism evidence="1 2">
    <name type="scientific">Methanobrevibacter filiformis</name>
    <dbReference type="NCBI Taxonomy" id="55758"/>
    <lineage>
        <taxon>Archaea</taxon>
        <taxon>Methanobacteriati</taxon>
        <taxon>Methanobacteriota</taxon>
        <taxon>Methanomada group</taxon>
        <taxon>Methanobacteria</taxon>
        <taxon>Methanobacteriales</taxon>
        <taxon>Methanobacteriaceae</taxon>
        <taxon>Methanobrevibacter</taxon>
    </lineage>
</organism>
<accession>A0A166A799</accession>
<gene>
    <name evidence="1" type="ORF">MBFIL_13820</name>
</gene>
<dbReference type="PATRIC" id="fig|55758.3.peg.1568"/>
<name>A0A166A799_9EURY</name>
<evidence type="ECO:0000313" key="1">
    <source>
        <dbReference type="EMBL" id="KZX11659.1"/>
    </source>
</evidence>
<reference evidence="1 2" key="1">
    <citation type="submission" date="2016-04" db="EMBL/GenBank/DDBJ databases">
        <title>Genome sequence of Methanobrevibacter filiformis DSM 11501.</title>
        <authorList>
            <person name="Poehlein A."/>
            <person name="Seedorf H."/>
            <person name="Daniel R."/>
        </authorList>
    </citation>
    <scope>NUCLEOTIDE SEQUENCE [LARGE SCALE GENOMIC DNA]</scope>
    <source>
        <strain evidence="1 2">DSM 11501</strain>
    </source>
</reference>
<keyword evidence="2" id="KW-1185">Reference proteome</keyword>
<comment type="caution">
    <text evidence="1">The sequence shown here is derived from an EMBL/GenBank/DDBJ whole genome shotgun (WGS) entry which is preliminary data.</text>
</comment>
<proteinExistence type="predicted"/>
<protein>
    <recommendedName>
        <fullName evidence="3">DUF2283 domain-containing protein</fullName>
    </recommendedName>
</protein>
<dbReference type="Pfam" id="PF10049">
    <property type="entry name" value="DUF2283"/>
    <property type="match status" value="1"/>
</dbReference>
<dbReference type="PANTHER" id="PTHR37029:SF1">
    <property type="entry name" value="SSR1768 PROTEIN"/>
    <property type="match status" value="1"/>
</dbReference>
<dbReference type="AlphaFoldDB" id="A0A166A799"/>
<dbReference type="RefSeq" id="WP_066973021.1">
    <property type="nucleotide sequence ID" value="NZ_LWMT01000244.1"/>
</dbReference>
<dbReference type="OrthoDB" id="74233at2157"/>
<dbReference type="EMBL" id="LWMT01000244">
    <property type="protein sequence ID" value="KZX11659.1"/>
    <property type="molecule type" value="Genomic_DNA"/>
</dbReference>
<dbReference type="InterPro" id="IPR019270">
    <property type="entry name" value="DUF2283"/>
</dbReference>
<sequence length="123" mass="13880">MLKENKTLKHEYDSSVDALYLEVNNYQNSKAIPLNDDVIMDFTQDGDFAGLEILNVSELLKVTVKSLENINNIDLTVKVNKYQILVNVIFTLPVHDHDEFKIANATTVNDNNVPVMNTQLVTA</sequence>